<organism evidence="9 10">
    <name type="scientific">Winogradskya humida</name>
    <dbReference type="NCBI Taxonomy" id="113566"/>
    <lineage>
        <taxon>Bacteria</taxon>
        <taxon>Bacillati</taxon>
        <taxon>Actinomycetota</taxon>
        <taxon>Actinomycetes</taxon>
        <taxon>Micromonosporales</taxon>
        <taxon>Micromonosporaceae</taxon>
        <taxon>Winogradskya</taxon>
    </lineage>
</organism>
<dbReference type="Pfam" id="PF00528">
    <property type="entry name" value="BPD_transp_1"/>
    <property type="match status" value="1"/>
</dbReference>
<reference evidence="9 10" key="1">
    <citation type="submission" date="2021-01" db="EMBL/GenBank/DDBJ databases">
        <title>Whole genome shotgun sequence of Actinoplanes humidus NBRC 14915.</title>
        <authorList>
            <person name="Komaki H."/>
            <person name="Tamura T."/>
        </authorList>
    </citation>
    <scope>NUCLEOTIDE SEQUENCE [LARGE SCALE GENOMIC DNA]</scope>
    <source>
        <strain evidence="9 10">NBRC 14915</strain>
    </source>
</reference>
<dbReference type="CDD" id="cd06261">
    <property type="entry name" value="TM_PBP2"/>
    <property type="match status" value="1"/>
</dbReference>
<proteinExistence type="inferred from homology"/>
<dbReference type="EMBL" id="BOMN01000042">
    <property type="protein sequence ID" value="GIE20729.1"/>
    <property type="molecule type" value="Genomic_DNA"/>
</dbReference>
<evidence type="ECO:0000256" key="4">
    <source>
        <dbReference type="ARBA" id="ARBA00022692"/>
    </source>
</evidence>
<protein>
    <submittedName>
        <fullName evidence="9">Sugar transporter</fullName>
    </submittedName>
</protein>
<keyword evidence="4 7" id="KW-0812">Transmembrane</keyword>
<feature type="domain" description="ABC transmembrane type-1" evidence="8">
    <location>
        <begin position="69"/>
        <end position="280"/>
    </location>
</feature>
<dbReference type="Proteomes" id="UP000603200">
    <property type="component" value="Unassembled WGS sequence"/>
</dbReference>
<dbReference type="Gene3D" id="1.10.3720.10">
    <property type="entry name" value="MetI-like"/>
    <property type="match status" value="1"/>
</dbReference>
<comment type="caution">
    <text evidence="9">The sequence shown here is derived from an EMBL/GenBank/DDBJ whole genome shotgun (WGS) entry which is preliminary data.</text>
</comment>
<evidence type="ECO:0000256" key="5">
    <source>
        <dbReference type="ARBA" id="ARBA00022989"/>
    </source>
</evidence>
<feature type="transmembrane region" description="Helical" evidence="7">
    <location>
        <begin position="7"/>
        <end position="27"/>
    </location>
</feature>
<comment type="similarity">
    <text evidence="7">Belongs to the binding-protein-dependent transport system permease family.</text>
</comment>
<dbReference type="PANTHER" id="PTHR43227:SF8">
    <property type="entry name" value="DIACETYLCHITOBIOSE UPTAKE SYSTEM PERMEASE PROTEIN DASB"/>
    <property type="match status" value="1"/>
</dbReference>
<feature type="transmembrane region" description="Helical" evidence="7">
    <location>
        <begin position="65"/>
        <end position="94"/>
    </location>
</feature>
<feature type="transmembrane region" description="Helical" evidence="7">
    <location>
        <begin position="198"/>
        <end position="220"/>
    </location>
</feature>
<comment type="subcellular location">
    <subcellularLocation>
        <location evidence="1 7">Cell membrane</location>
        <topology evidence="1 7">Multi-pass membrane protein</topology>
    </subcellularLocation>
</comment>
<dbReference type="RefSeq" id="WP_239158958.1">
    <property type="nucleotide sequence ID" value="NZ_BAAATV010000008.1"/>
</dbReference>
<evidence type="ECO:0000259" key="8">
    <source>
        <dbReference type="PROSITE" id="PS50928"/>
    </source>
</evidence>
<keyword evidence="10" id="KW-1185">Reference proteome</keyword>
<feature type="transmembrane region" description="Helical" evidence="7">
    <location>
        <begin position="103"/>
        <end position="127"/>
    </location>
</feature>
<dbReference type="PROSITE" id="PS50928">
    <property type="entry name" value="ABC_TM1"/>
    <property type="match status" value="1"/>
</dbReference>
<dbReference type="PANTHER" id="PTHR43227">
    <property type="entry name" value="BLL4140 PROTEIN"/>
    <property type="match status" value="1"/>
</dbReference>
<accession>A0ABQ3ZQC8</accession>
<keyword evidence="5 7" id="KW-1133">Transmembrane helix</keyword>
<evidence type="ECO:0000256" key="2">
    <source>
        <dbReference type="ARBA" id="ARBA00022448"/>
    </source>
</evidence>
<dbReference type="InterPro" id="IPR035906">
    <property type="entry name" value="MetI-like_sf"/>
</dbReference>
<name>A0ABQ3ZQC8_9ACTN</name>
<gene>
    <name evidence="9" type="ORF">Ahu01nite_038310</name>
</gene>
<evidence type="ECO:0000313" key="9">
    <source>
        <dbReference type="EMBL" id="GIE20729.1"/>
    </source>
</evidence>
<evidence type="ECO:0000256" key="3">
    <source>
        <dbReference type="ARBA" id="ARBA00022475"/>
    </source>
</evidence>
<feature type="transmembrane region" description="Helical" evidence="7">
    <location>
        <begin position="259"/>
        <end position="281"/>
    </location>
</feature>
<keyword evidence="6 7" id="KW-0472">Membrane</keyword>
<keyword evidence="3" id="KW-1003">Cell membrane</keyword>
<evidence type="ECO:0000256" key="7">
    <source>
        <dbReference type="RuleBase" id="RU363032"/>
    </source>
</evidence>
<sequence length="291" mass="31803">MKQRFTPLWLLLPAAVVLGGLFLYPMYQLGLISVLDFRQAQVSGGQPTRFVGLDNYVQLFTDPQFWSVLLATVGFAAACVVATLAVGAGLAVLLTRISRVPRLLLSLAAMAAWAVPAVSGSTVWLFLFDTDLGFVNQLLGTEGFNWMYDRYSAFALVGAVVVWSSFPFVMVTLYAGIEAISRSVLEAAALDGASTWRTFWQIMVPMLRPVLAVVVIQSIIWDFKIFTQIYVMTRGGGLAGQNLTLNVYAYQQAFASSEYGLGSAIGVVMMLILLAVTVLYLRTLRRSGEPL</sequence>
<feature type="transmembrane region" description="Helical" evidence="7">
    <location>
        <begin position="153"/>
        <end position="177"/>
    </location>
</feature>
<keyword evidence="9" id="KW-0762">Sugar transport</keyword>
<evidence type="ECO:0000256" key="1">
    <source>
        <dbReference type="ARBA" id="ARBA00004651"/>
    </source>
</evidence>
<evidence type="ECO:0000313" key="10">
    <source>
        <dbReference type="Proteomes" id="UP000603200"/>
    </source>
</evidence>
<dbReference type="SUPFAM" id="SSF161098">
    <property type="entry name" value="MetI-like"/>
    <property type="match status" value="1"/>
</dbReference>
<keyword evidence="2 7" id="KW-0813">Transport</keyword>
<evidence type="ECO:0000256" key="6">
    <source>
        <dbReference type="ARBA" id="ARBA00023136"/>
    </source>
</evidence>
<dbReference type="InterPro" id="IPR050809">
    <property type="entry name" value="UgpAE/MalFG_permease"/>
</dbReference>
<dbReference type="InterPro" id="IPR000515">
    <property type="entry name" value="MetI-like"/>
</dbReference>